<dbReference type="GO" id="GO:0051607">
    <property type="term" value="P:defense response to virus"/>
    <property type="evidence" value="ECO:0007669"/>
    <property type="project" value="UniProtKB-KW"/>
</dbReference>
<dbReference type="RefSeq" id="WP_035056494.1">
    <property type="nucleotide sequence ID" value="NZ_AXCZ01000003.1"/>
</dbReference>
<dbReference type="InterPro" id="IPR005537">
    <property type="entry name" value="RAMP_III_fam"/>
</dbReference>
<comment type="subunit">
    <text evidence="2">Part of the Csm effector complex that includes Cas10, Csm2, Csm3, Csm4 and Csm5.</text>
</comment>
<dbReference type="Pfam" id="PF03787">
    <property type="entry name" value="RAMPs"/>
    <property type="match status" value="2"/>
</dbReference>
<dbReference type="InterPro" id="IPR052216">
    <property type="entry name" value="CRISPR_Csm3_endoribonuclease"/>
</dbReference>
<dbReference type="EMBL" id="AXCZ01000003">
    <property type="protein sequence ID" value="KGM14456.1"/>
    <property type="molecule type" value="Genomic_DNA"/>
</dbReference>
<evidence type="ECO:0000256" key="1">
    <source>
        <dbReference type="ARBA" id="ARBA00023118"/>
    </source>
</evidence>
<protein>
    <recommendedName>
        <fullName evidence="4">CRISPR type III-associated protein domain-containing protein</fullName>
    </recommendedName>
</protein>
<gene>
    <name evidence="5" type="ORF">N869_11170</name>
</gene>
<evidence type="ECO:0000313" key="5">
    <source>
        <dbReference type="EMBL" id="KGM14456.1"/>
    </source>
</evidence>
<name>A0A0A0C2P1_9CELL</name>
<evidence type="ECO:0000259" key="4">
    <source>
        <dbReference type="Pfam" id="PF03787"/>
    </source>
</evidence>
<organism evidence="5 6">
    <name type="scientific">Cellulomonas bogoriensis 69B4 = DSM 16987</name>
    <dbReference type="NCBI Taxonomy" id="1386082"/>
    <lineage>
        <taxon>Bacteria</taxon>
        <taxon>Bacillati</taxon>
        <taxon>Actinomycetota</taxon>
        <taxon>Actinomycetes</taxon>
        <taxon>Micrococcales</taxon>
        <taxon>Cellulomonadaceae</taxon>
        <taxon>Cellulomonas</taxon>
    </lineage>
</organism>
<feature type="domain" description="CRISPR type III-associated protein" evidence="4">
    <location>
        <begin position="250"/>
        <end position="469"/>
    </location>
</feature>
<dbReference type="AlphaFoldDB" id="A0A0A0C2P1"/>
<feature type="domain" description="CRISPR type III-associated protein" evidence="4">
    <location>
        <begin position="17"/>
        <end position="184"/>
    </location>
</feature>
<evidence type="ECO:0000256" key="2">
    <source>
        <dbReference type="ARBA" id="ARBA00093789"/>
    </source>
</evidence>
<feature type="region of interest" description="Disordered" evidence="3">
    <location>
        <begin position="317"/>
        <end position="337"/>
    </location>
</feature>
<proteinExistence type="predicted"/>
<evidence type="ECO:0000313" key="6">
    <source>
        <dbReference type="Proteomes" id="UP000054314"/>
    </source>
</evidence>
<dbReference type="PANTHER" id="PTHR35579">
    <property type="entry name" value="CRISPR SYSTEM CMS ENDORIBONUCLEASE CSM3"/>
    <property type="match status" value="1"/>
</dbReference>
<evidence type="ECO:0000256" key="3">
    <source>
        <dbReference type="SAM" id="MobiDB-lite"/>
    </source>
</evidence>
<dbReference type="OrthoDB" id="5242922at2"/>
<dbReference type="PANTHER" id="PTHR35579:SF6">
    <property type="entry name" value="DUF324 DOMAIN-CONTAINING PROTEIN"/>
    <property type="match status" value="1"/>
</dbReference>
<keyword evidence="6" id="KW-1185">Reference proteome</keyword>
<comment type="caution">
    <text evidence="5">The sequence shown here is derived from an EMBL/GenBank/DDBJ whole genome shotgun (WGS) entry which is preliminary data.</text>
</comment>
<sequence>MTTTRPRSTVRYELTGTLRALTPLHIGSLTGDLVDRPVALDGQGRALIPGSSLAGALRSACERASDLAGLSAEASTRLWGSRNTADEGAAAGFVTVDDATGQDLVLPEVRSSTSIDRRRGVAADGTLRSAEVLPRGTSFAFRVLVAEPSGREGDGAALAALIEGVLTGPGLRLGAATTRGLGHVVLEGARRTRRDLGSRAGLLAALEGREPDVLQAPVEVGAAPGTLRVTVPWRARGPVMTSLRVQGAAADTVPLTSRDALDGSVRFLLPGSSIKGALRSQAERIVRTLTGSEAPSDHLEGMAGPPAVVALFGRPAQDDAAGTGSSDDPGQQGRKGALVVQDSMSERAVPGARWREVLRAAHDPGTGPVPPLTGALCEALDGPGELRSVTRVALDRWTGGAADGALWTVVEPHLTGPGQWRPIELVLDLERAGDEAEAALALLLLVLVDLCEGWFGLGYGQTRGYGSVEVDPGQVRFDLDPGTAPRSLAEVAQELAGASLTGVRANGTVQEWSVRVLAALAGQGVGL</sequence>
<dbReference type="CDD" id="cd09726">
    <property type="entry name" value="RAMP_I_III"/>
    <property type="match status" value="2"/>
</dbReference>
<keyword evidence="1" id="KW-0051">Antiviral defense</keyword>
<accession>A0A0A0C2P1</accession>
<reference evidence="5 6" key="1">
    <citation type="submission" date="2013-08" db="EMBL/GenBank/DDBJ databases">
        <title>Genome sequencing of Cellulomonas bogoriensis 69B4.</title>
        <authorList>
            <person name="Chen F."/>
            <person name="Li Y."/>
            <person name="Wang G."/>
        </authorList>
    </citation>
    <scope>NUCLEOTIDE SEQUENCE [LARGE SCALE GENOMIC DNA]</scope>
    <source>
        <strain evidence="5 6">69B4</strain>
    </source>
</reference>
<dbReference type="Proteomes" id="UP000054314">
    <property type="component" value="Unassembled WGS sequence"/>
</dbReference>